<name>A0A0W1AGG4_9GAMM</name>
<evidence type="ECO:0000259" key="4">
    <source>
        <dbReference type="Pfam" id="PF25917"/>
    </source>
</evidence>
<evidence type="ECO:0000256" key="2">
    <source>
        <dbReference type="SAM" id="Phobius"/>
    </source>
</evidence>
<dbReference type="AlphaFoldDB" id="A0A0W1AGG4"/>
<protein>
    <submittedName>
        <fullName evidence="6">Membrane fusion protein</fullName>
    </submittedName>
</protein>
<dbReference type="PANTHER" id="PTHR30469">
    <property type="entry name" value="MULTIDRUG RESISTANCE PROTEIN MDTA"/>
    <property type="match status" value="1"/>
</dbReference>
<organism evidence="6 7">
    <name type="scientific">Legionella waltersii</name>
    <dbReference type="NCBI Taxonomy" id="66969"/>
    <lineage>
        <taxon>Bacteria</taxon>
        <taxon>Pseudomonadati</taxon>
        <taxon>Pseudomonadota</taxon>
        <taxon>Gammaproteobacteria</taxon>
        <taxon>Legionellales</taxon>
        <taxon>Legionellaceae</taxon>
        <taxon>Legionella</taxon>
    </lineage>
</organism>
<dbReference type="NCBIfam" id="TIGR01730">
    <property type="entry name" value="RND_mfp"/>
    <property type="match status" value="1"/>
</dbReference>
<accession>A0A0W1AGG4</accession>
<dbReference type="PANTHER" id="PTHR30469:SF33">
    <property type="entry name" value="SLR1207 PROTEIN"/>
    <property type="match status" value="1"/>
</dbReference>
<dbReference type="STRING" id="66969.Lwal_1114"/>
<feature type="domain" description="Multidrug resistance protein MdtA-like barrel-sandwich hybrid" evidence="4">
    <location>
        <begin position="63"/>
        <end position="201"/>
    </location>
</feature>
<dbReference type="GO" id="GO:0015562">
    <property type="term" value="F:efflux transmembrane transporter activity"/>
    <property type="evidence" value="ECO:0007669"/>
    <property type="project" value="TreeGrafter"/>
</dbReference>
<dbReference type="Gene3D" id="2.40.420.20">
    <property type="match status" value="1"/>
</dbReference>
<keyword evidence="7" id="KW-1185">Reference proteome</keyword>
<reference evidence="6 7" key="1">
    <citation type="submission" date="2015-11" db="EMBL/GenBank/DDBJ databases">
        <title>Genomic analysis of 38 Legionella species identifies large and diverse effector repertoires.</title>
        <authorList>
            <person name="Burstein D."/>
            <person name="Amaro F."/>
            <person name="Zusman T."/>
            <person name="Lifshitz Z."/>
            <person name="Cohen O."/>
            <person name="Gilbert J.A."/>
            <person name="Pupko T."/>
            <person name="Shuman H.A."/>
            <person name="Segal G."/>
        </authorList>
    </citation>
    <scope>NUCLEOTIDE SEQUENCE [LARGE SCALE GENOMIC DNA]</scope>
    <source>
        <strain evidence="6 7">ATCC 51914</strain>
    </source>
</reference>
<dbReference type="InterPro" id="IPR006143">
    <property type="entry name" value="RND_pump_MFP"/>
</dbReference>
<dbReference type="Pfam" id="PF25876">
    <property type="entry name" value="HH_MFP_RND"/>
    <property type="match status" value="1"/>
</dbReference>
<dbReference type="GO" id="GO:1990281">
    <property type="term" value="C:efflux pump complex"/>
    <property type="evidence" value="ECO:0007669"/>
    <property type="project" value="TreeGrafter"/>
</dbReference>
<evidence type="ECO:0000313" key="6">
    <source>
        <dbReference type="EMBL" id="KTD80417.1"/>
    </source>
</evidence>
<gene>
    <name evidence="6" type="ORF">Lwal_1114</name>
</gene>
<dbReference type="PATRIC" id="fig|66969.6.peg.1220"/>
<comment type="similarity">
    <text evidence="1">Belongs to the membrane fusion protein (MFP) (TC 8.A.1) family.</text>
</comment>
<sequence>MIKLQTKQTFWLASVTTAILITVLFYYNKRTEVDENNYILSTLKQGLLIKKITATGTINPKKVISVGTQVSGIVEDVFVDENSVVKKNMVLAVLDKKIFSNDVQKRRAVLDKMKARLELTKIRLERMQKLIKNKFISAEDLDIKIAEQKIEESDYALAQANFEQALIQIKYADILSPIDGVVMERLVEPGQTVAASFTTPVLFKIAENMTDMQIRVKISELDIPLTSINQKATFTVSSFPGKTFQAYIEKIMLNPNIEQGVVTYDVLMKVNNKDNLLRPGMSADISIELARIDNAQYVSSDALRFTPPEFKKRDLHKKYIYLLEKGQIVPVEIETGIENDEYTQILGGNINKNQKIILGIDDHEPH</sequence>
<dbReference type="Gene3D" id="1.10.287.470">
    <property type="entry name" value="Helix hairpin bin"/>
    <property type="match status" value="1"/>
</dbReference>
<dbReference type="InterPro" id="IPR058792">
    <property type="entry name" value="Beta-barrel_RND_2"/>
</dbReference>
<keyword evidence="2" id="KW-0812">Transmembrane</keyword>
<keyword evidence="2" id="KW-1133">Transmembrane helix</keyword>
<dbReference type="SUPFAM" id="SSF111369">
    <property type="entry name" value="HlyD-like secretion proteins"/>
    <property type="match status" value="1"/>
</dbReference>
<evidence type="ECO:0000259" key="5">
    <source>
        <dbReference type="Pfam" id="PF25954"/>
    </source>
</evidence>
<comment type="caution">
    <text evidence="6">The sequence shown here is derived from an EMBL/GenBank/DDBJ whole genome shotgun (WGS) entry which is preliminary data.</text>
</comment>
<dbReference type="Gene3D" id="2.40.50.100">
    <property type="match status" value="1"/>
</dbReference>
<dbReference type="Pfam" id="PF25954">
    <property type="entry name" value="Beta-barrel_RND_2"/>
    <property type="match status" value="1"/>
</dbReference>
<dbReference type="InterPro" id="IPR058625">
    <property type="entry name" value="MdtA-like_BSH"/>
</dbReference>
<feature type="domain" description="CusB-like beta-barrel" evidence="5">
    <location>
        <begin position="215"/>
        <end position="288"/>
    </location>
</feature>
<dbReference type="EMBL" id="LNZB01000031">
    <property type="protein sequence ID" value="KTD80417.1"/>
    <property type="molecule type" value="Genomic_DNA"/>
</dbReference>
<feature type="transmembrane region" description="Helical" evidence="2">
    <location>
        <begin position="9"/>
        <end position="27"/>
    </location>
</feature>
<dbReference type="Pfam" id="PF25917">
    <property type="entry name" value="BSH_RND"/>
    <property type="match status" value="1"/>
</dbReference>
<evidence type="ECO:0000259" key="3">
    <source>
        <dbReference type="Pfam" id="PF25876"/>
    </source>
</evidence>
<keyword evidence="2" id="KW-0472">Membrane</keyword>
<proteinExistence type="inferred from homology"/>
<dbReference type="OrthoDB" id="9783047at2"/>
<dbReference type="Proteomes" id="UP000054729">
    <property type="component" value="Unassembled WGS sequence"/>
</dbReference>
<feature type="domain" description="Multidrug resistance protein MdtA-like alpha-helical hairpin" evidence="3">
    <location>
        <begin position="104"/>
        <end position="172"/>
    </location>
</feature>
<evidence type="ECO:0000313" key="7">
    <source>
        <dbReference type="Proteomes" id="UP000054729"/>
    </source>
</evidence>
<dbReference type="RefSeq" id="WP_028378573.1">
    <property type="nucleotide sequence ID" value="NZ_CAAAIQ010000008.1"/>
</dbReference>
<dbReference type="Gene3D" id="2.40.30.170">
    <property type="match status" value="1"/>
</dbReference>
<dbReference type="InterPro" id="IPR058624">
    <property type="entry name" value="MdtA-like_HH"/>
</dbReference>
<evidence type="ECO:0000256" key="1">
    <source>
        <dbReference type="ARBA" id="ARBA00009477"/>
    </source>
</evidence>